<accession>A0A9X3PEN9</accession>
<reference evidence="2" key="1">
    <citation type="submission" date="2022-12" db="EMBL/GenBank/DDBJ databases">
        <title>Gycomyces niveus sp.nov.,a novel actinomycete isolated from soil in Shouguan.</title>
        <authorList>
            <person name="Yang X."/>
        </authorList>
    </citation>
    <scope>NUCLEOTIDE SEQUENCE</scope>
    <source>
        <strain evidence="2">NEAU-A15</strain>
    </source>
</reference>
<evidence type="ECO:0000313" key="3">
    <source>
        <dbReference type="Proteomes" id="UP001146067"/>
    </source>
</evidence>
<dbReference type="EMBL" id="JAPZVP010000026">
    <property type="protein sequence ID" value="MDA1362626.1"/>
    <property type="molecule type" value="Genomic_DNA"/>
</dbReference>
<evidence type="ECO:0000313" key="2">
    <source>
        <dbReference type="EMBL" id="MDA1362626.1"/>
    </source>
</evidence>
<keyword evidence="1" id="KW-0472">Membrane</keyword>
<dbReference type="AlphaFoldDB" id="A0A9X3PEN9"/>
<keyword evidence="1" id="KW-1133">Transmembrane helix</keyword>
<feature type="transmembrane region" description="Helical" evidence="1">
    <location>
        <begin position="126"/>
        <end position="146"/>
    </location>
</feature>
<keyword evidence="3" id="KW-1185">Reference proteome</keyword>
<dbReference type="InterPro" id="IPR021354">
    <property type="entry name" value="DUF2975"/>
</dbReference>
<gene>
    <name evidence="2" type="ORF">O1R50_23595</name>
</gene>
<dbReference type="Pfam" id="PF11188">
    <property type="entry name" value="DUF2975"/>
    <property type="match status" value="1"/>
</dbReference>
<feature type="transmembrane region" description="Helical" evidence="1">
    <location>
        <begin position="85"/>
        <end position="106"/>
    </location>
</feature>
<protein>
    <submittedName>
        <fullName evidence="2">DUF2975 domain-containing protein</fullName>
    </submittedName>
</protein>
<feature type="transmembrane region" description="Helical" evidence="1">
    <location>
        <begin position="7"/>
        <end position="27"/>
    </location>
</feature>
<dbReference type="RefSeq" id="WP_270112711.1">
    <property type="nucleotide sequence ID" value="NZ_JAPZVP010000026.1"/>
</dbReference>
<organism evidence="2 3">
    <name type="scientific">Glycomyces luteolus</name>
    <dbReference type="NCBI Taxonomy" id="2670330"/>
    <lineage>
        <taxon>Bacteria</taxon>
        <taxon>Bacillati</taxon>
        <taxon>Actinomycetota</taxon>
        <taxon>Actinomycetes</taxon>
        <taxon>Glycomycetales</taxon>
        <taxon>Glycomycetaceae</taxon>
        <taxon>Glycomyces</taxon>
    </lineage>
</organism>
<name>A0A9X3PEN9_9ACTN</name>
<keyword evidence="1" id="KW-0812">Transmembrane</keyword>
<evidence type="ECO:0000256" key="1">
    <source>
        <dbReference type="SAM" id="Phobius"/>
    </source>
</evidence>
<feature type="transmembrane region" description="Helical" evidence="1">
    <location>
        <begin position="47"/>
        <end position="73"/>
    </location>
</feature>
<dbReference type="Proteomes" id="UP001146067">
    <property type="component" value="Unassembled WGS sequence"/>
</dbReference>
<comment type="caution">
    <text evidence="2">The sequence shown here is derived from an EMBL/GenBank/DDBJ whole genome shotgun (WGS) entry which is preliminary data.</text>
</comment>
<proteinExistence type="predicted"/>
<sequence>MNSFFTLLARIGLVAAFLAVLYVQVVALPGFLGGDLRWNRGDGVEWIAVYVPGAIIGLACVEVVLASAWVLLGMVRRGELLTGRACRWVDAIIAATAVATFLAAAASGHLLTTGPTIRNSIGADEFRIAFLLLGAGIGFGILMLVLRRLLRRATELKAEMSEVI</sequence>